<name>A0A397VJH7_9GLOM</name>
<evidence type="ECO:0000313" key="2">
    <source>
        <dbReference type="Proteomes" id="UP000266673"/>
    </source>
</evidence>
<keyword evidence="2" id="KW-1185">Reference proteome</keyword>
<dbReference type="OrthoDB" id="1470350at2759"/>
<sequence>MDNEEIRNHLVEITNSSSLEFSVTYENLDHCITAFIKETLRHTSPTPFNLRILEESKDKYKWSSGTWFFGSNMDRFLSEEHGGTGEVKINKS</sequence>
<protein>
    <submittedName>
        <fullName evidence="1">Uncharacterized protein</fullName>
    </submittedName>
</protein>
<proteinExistence type="predicted"/>
<reference evidence="1 2" key="1">
    <citation type="submission" date="2018-06" db="EMBL/GenBank/DDBJ databases">
        <title>Comparative genomics reveals the genomic features of Rhizophagus irregularis, R. cerebriforme, R. diaphanum and Gigaspora rosea, and their symbiotic lifestyle signature.</title>
        <authorList>
            <person name="Morin E."/>
            <person name="San Clemente H."/>
            <person name="Chen E.C.H."/>
            <person name="De La Providencia I."/>
            <person name="Hainaut M."/>
            <person name="Kuo A."/>
            <person name="Kohler A."/>
            <person name="Murat C."/>
            <person name="Tang N."/>
            <person name="Roy S."/>
            <person name="Loubradou J."/>
            <person name="Henrissat B."/>
            <person name="Grigoriev I.V."/>
            <person name="Corradi N."/>
            <person name="Roux C."/>
            <person name="Martin F.M."/>
        </authorList>
    </citation>
    <scope>NUCLEOTIDE SEQUENCE [LARGE SCALE GENOMIC DNA]</scope>
    <source>
        <strain evidence="1 2">DAOM 194757</strain>
    </source>
</reference>
<gene>
    <name evidence="1" type="ORF">C2G38_2243902</name>
</gene>
<dbReference type="Proteomes" id="UP000266673">
    <property type="component" value="Unassembled WGS sequence"/>
</dbReference>
<organism evidence="1 2">
    <name type="scientific">Gigaspora rosea</name>
    <dbReference type="NCBI Taxonomy" id="44941"/>
    <lineage>
        <taxon>Eukaryota</taxon>
        <taxon>Fungi</taxon>
        <taxon>Fungi incertae sedis</taxon>
        <taxon>Mucoromycota</taxon>
        <taxon>Glomeromycotina</taxon>
        <taxon>Glomeromycetes</taxon>
        <taxon>Diversisporales</taxon>
        <taxon>Gigasporaceae</taxon>
        <taxon>Gigaspora</taxon>
    </lineage>
</organism>
<accession>A0A397VJH7</accession>
<dbReference type="AlphaFoldDB" id="A0A397VJH7"/>
<dbReference type="EMBL" id="QKWP01000357">
    <property type="protein sequence ID" value="RIB21507.1"/>
    <property type="molecule type" value="Genomic_DNA"/>
</dbReference>
<comment type="caution">
    <text evidence="1">The sequence shown here is derived from an EMBL/GenBank/DDBJ whole genome shotgun (WGS) entry which is preliminary data.</text>
</comment>
<evidence type="ECO:0000313" key="1">
    <source>
        <dbReference type="EMBL" id="RIB21507.1"/>
    </source>
</evidence>